<evidence type="ECO:0000313" key="3">
    <source>
        <dbReference type="Proteomes" id="UP000427769"/>
    </source>
</evidence>
<evidence type="ECO:0000256" key="1">
    <source>
        <dbReference type="SAM" id="Phobius"/>
    </source>
</evidence>
<sequence length="100" mass="11120">MFSGIQEILLIVLIVLAIFLVPRMTKSKPVPEPPRLRRSIPPLSGPLRLAIVISILWPVGCALYFKPWREALVPFAVVGIGPVVVAWSLNWVVAGMRRKP</sequence>
<feature type="transmembrane region" description="Helical" evidence="1">
    <location>
        <begin position="46"/>
        <end position="65"/>
    </location>
</feature>
<keyword evidence="3" id="KW-1185">Reference proteome</keyword>
<evidence type="ECO:0000313" key="2">
    <source>
        <dbReference type="EMBL" id="BBO73646.1"/>
    </source>
</evidence>
<proteinExistence type="predicted"/>
<keyword evidence="1" id="KW-0472">Membrane</keyword>
<protein>
    <submittedName>
        <fullName evidence="2">Uncharacterized protein</fullName>
    </submittedName>
</protein>
<gene>
    <name evidence="2" type="ORF">DSCW_10630</name>
</gene>
<dbReference type="RefSeq" id="WP_155302736.1">
    <property type="nucleotide sequence ID" value="NZ_AP021875.1"/>
</dbReference>
<reference evidence="2 3" key="1">
    <citation type="submission" date="2019-11" db="EMBL/GenBank/DDBJ databases">
        <title>Comparative genomics of hydrocarbon-degrading Desulfosarcina strains.</title>
        <authorList>
            <person name="Watanabe M."/>
            <person name="Kojima H."/>
            <person name="Fukui M."/>
        </authorList>
    </citation>
    <scope>NUCLEOTIDE SEQUENCE [LARGE SCALE GENOMIC DNA]</scope>
    <source>
        <strain evidence="2 3">PP31</strain>
    </source>
</reference>
<organism evidence="2 3">
    <name type="scientific">Desulfosarcina widdelii</name>
    <dbReference type="NCBI Taxonomy" id="947919"/>
    <lineage>
        <taxon>Bacteria</taxon>
        <taxon>Pseudomonadati</taxon>
        <taxon>Thermodesulfobacteriota</taxon>
        <taxon>Desulfobacteria</taxon>
        <taxon>Desulfobacterales</taxon>
        <taxon>Desulfosarcinaceae</taxon>
        <taxon>Desulfosarcina</taxon>
    </lineage>
</organism>
<dbReference type="KEGG" id="dwd:DSCW_10630"/>
<name>A0A5K7YWD2_9BACT</name>
<dbReference type="OrthoDB" id="5422106at2"/>
<feature type="transmembrane region" description="Helical" evidence="1">
    <location>
        <begin position="71"/>
        <end position="93"/>
    </location>
</feature>
<dbReference type="AlphaFoldDB" id="A0A5K7YWD2"/>
<feature type="transmembrane region" description="Helical" evidence="1">
    <location>
        <begin position="6"/>
        <end position="25"/>
    </location>
</feature>
<keyword evidence="1" id="KW-1133">Transmembrane helix</keyword>
<dbReference type="Proteomes" id="UP000427769">
    <property type="component" value="Chromosome"/>
</dbReference>
<accession>A0A5K7YWD2</accession>
<dbReference type="EMBL" id="AP021875">
    <property type="protein sequence ID" value="BBO73646.1"/>
    <property type="molecule type" value="Genomic_DNA"/>
</dbReference>
<keyword evidence="1" id="KW-0812">Transmembrane</keyword>